<keyword evidence="2" id="KW-1185">Reference proteome</keyword>
<proteinExistence type="predicted"/>
<dbReference type="STRING" id="139723.A0A182LVK0"/>
<evidence type="ECO:0000313" key="2">
    <source>
        <dbReference type="Proteomes" id="UP000075883"/>
    </source>
</evidence>
<protein>
    <submittedName>
        <fullName evidence="1">Uncharacterized protein</fullName>
    </submittedName>
</protein>
<dbReference type="EMBL" id="AXCM01006607">
    <property type="status" value="NOT_ANNOTATED_CDS"/>
    <property type="molecule type" value="Genomic_DNA"/>
</dbReference>
<sequence length="130" mass="14713">MRKYFPCTERVSDFSPTLIIGHDRNRAMIHLFTLVDGCKQRARNCLITAILPVSCDNAVLKSDKTNVLRRSSLQRDGVFLPEHPVVLSQWGQQLNSSKLGPKEEGDDIVLTCRVVGVLSRARPFEYDTVR</sequence>
<organism evidence="1 2">
    <name type="scientific">Anopheles culicifacies</name>
    <dbReference type="NCBI Taxonomy" id="139723"/>
    <lineage>
        <taxon>Eukaryota</taxon>
        <taxon>Metazoa</taxon>
        <taxon>Ecdysozoa</taxon>
        <taxon>Arthropoda</taxon>
        <taxon>Hexapoda</taxon>
        <taxon>Insecta</taxon>
        <taxon>Pterygota</taxon>
        <taxon>Neoptera</taxon>
        <taxon>Endopterygota</taxon>
        <taxon>Diptera</taxon>
        <taxon>Nematocera</taxon>
        <taxon>Culicoidea</taxon>
        <taxon>Culicidae</taxon>
        <taxon>Anophelinae</taxon>
        <taxon>Anopheles</taxon>
        <taxon>culicifacies species complex</taxon>
    </lineage>
</organism>
<dbReference type="EnsemblMetazoa" id="ACUA003042-RA">
    <property type="protein sequence ID" value="ACUA003042-PA"/>
    <property type="gene ID" value="ACUA003042"/>
</dbReference>
<dbReference type="AlphaFoldDB" id="A0A182LVK0"/>
<evidence type="ECO:0000313" key="1">
    <source>
        <dbReference type="EnsemblMetazoa" id="ACUA003042-PA"/>
    </source>
</evidence>
<name>A0A182LVK0_9DIPT</name>
<dbReference type="VEuPathDB" id="VectorBase:ACUA003042"/>
<dbReference type="Proteomes" id="UP000075883">
    <property type="component" value="Unassembled WGS sequence"/>
</dbReference>
<accession>A0A182LVK0</accession>
<reference evidence="1" key="2">
    <citation type="submission" date="2020-05" db="UniProtKB">
        <authorList>
            <consortium name="EnsemblMetazoa"/>
        </authorList>
    </citation>
    <scope>IDENTIFICATION</scope>
    <source>
        <strain evidence="1">A-37</strain>
    </source>
</reference>
<reference evidence="2" key="1">
    <citation type="submission" date="2013-09" db="EMBL/GenBank/DDBJ databases">
        <title>The Genome Sequence of Anopheles culicifacies species A.</title>
        <authorList>
            <consortium name="The Broad Institute Genomics Platform"/>
            <person name="Neafsey D.E."/>
            <person name="Besansky N."/>
            <person name="Howell P."/>
            <person name="Walton C."/>
            <person name="Young S.K."/>
            <person name="Zeng Q."/>
            <person name="Gargeya S."/>
            <person name="Fitzgerald M."/>
            <person name="Haas B."/>
            <person name="Abouelleil A."/>
            <person name="Allen A.W."/>
            <person name="Alvarado L."/>
            <person name="Arachchi H.M."/>
            <person name="Berlin A.M."/>
            <person name="Chapman S.B."/>
            <person name="Gainer-Dewar J."/>
            <person name="Goldberg J."/>
            <person name="Griggs A."/>
            <person name="Gujja S."/>
            <person name="Hansen M."/>
            <person name="Howarth C."/>
            <person name="Imamovic A."/>
            <person name="Ireland A."/>
            <person name="Larimer J."/>
            <person name="McCowan C."/>
            <person name="Murphy C."/>
            <person name="Pearson M."/>
            <person name="Poon T.W."/>
            <person name="Priest M."/>
            <person name="Roberts A."/>
            <person name="Saif S."/>
            <person name="Shea T."/>
            <person name="Sisk P."/>
            <person name="Sykes S."/>
            <person name="Wortman J."/>
            <person name="Nusbaum C."/>
            <person name="Birren B."/>
        </authorList>
    </citation>
    <scope>NUCLEOTIDE SEQUENCE [LARGE SCALE GENOMIC DNA]</scope>
    <source>
        <strain evidence="2">A-37</strain>
    </source>
</reference>